<dbReference type="InterPro" id="IPR009003">
    <property type="entry name" value="Peptidase_S1_PA"/>
</dbReference>
<feature type="chain" id="PRO_5042140841" evidence="5">
    <location>
        <begin position="25"/>
        <end position="236"/>
    </location>
</feature>
<keyword evidence="2" id="KW-0378">Hydrolase</keyword>
<proteinExistence type="predicted"/>
<dbReference type="Proteomes" id="UP001228049">
    <property type="component" value="Unassembled WGS sequence"/>
</dbReference>
<keyword evidence="5" id="KW-0732">Signal</keyword>
<evidence type="ECO:0000256" key="3">
    <source>
        <dbReference type="ARBA" id="ARBA00022825"/>
    </source>
</evidence>
<dbReference type="GO" id="GO:0004252">
    <property type="term" value="F:serine-type endopeptidase activity"/>
    <property type="evidence" value="ECO:0007669"/>
    <property type="project" value="InterPro"/>
</dbReference>
<evidence type="ECO:0000256" key="1">
    <source>
        <dbReference type="ARBA" id="ARBA00022670"/>
    </source>
</evidence>
<organism evidence="7 8">
    <name type="scientific">Dissostichus eleginoides</name>
    <name type="common">Patagonian toothfish</name>
    <name type="synonym">Dissostichus amissus</name>
    <dbReference type="NCBI Taxonomy" id="100907"/>
    <lineage>
        <taxon>Eukaryota</taxon>
        <taxon>Metazoa</taxon>
        <taxon>Chordata</taxon>
        <taxon>Craniata</taxon>
        <taxon>Vertebrata</taxon>
        <taxon>Euteleostomi</taxon>
        <taxon>Actinopterygii</taxon>
        <taxon>Neopterygii</taxon>
        <taxon>Teleostei</taxon>
        <taxon>Neoteleostei</taxon>
        <taxon>Acanthomorphata</taxon>
        <taxon>Eupercaria</taxon>
        <taxon>Perciformes</taxon>
        <taxon>Notothenioidei</taxon>
        <taxon>Nototheniidae</taxon>
        <taxon>Dissostichus</taxon>
    </lineage>
</organism>
<dbReference type="PROSITE" id="PS51257">
    <property type="entry name" value="PROKAR_LIPOPROTEIN"/>
    <property type="match status" value="1"/>
</dbReference>
<dbReference type="InterPro" id="IPR033116">
    <property type="entry name" value="TRYPSIN_SER"/>
</dbReference>
<dbReference type="PROSITE" id="PS50240">
    <property type="entry name" value="TRYPSIN_DOM"/>
    <property type="match status" value="1"/>
</dbReference>
<evidence type="ECO:0000313" key="8">
    <source>
        <dbReference type="Proteomes" id="UP001228049"/>
    </source>
</evidence>
<feature type="domain" description="Peptidase S1" evidence="6">
    <location>
        <begin position="1"/>
        <end position="232"/>
    </location>
</feature>
<reference evidence="7" key="1">
    <citation type="submission" date="2023-04" db="EMBL/GenBank/DDBJ databases">
        <title>Chromosome-level genome of Chaenocephalus aceratus.</title>
        <authorList>
            <person name="Park H."/>
        </authorList>
    </citation>
    <scope>NUCLEOTIDE SEQUENCE</scope>
    <source>
        <strain evidence="7">DE</strain>
        <tissue evidence="7">Muscle</tissue>
    </source>
</reference>
<gene>
    <name evidence="7" type="ORF">KUDE01_007100</name>
</gene>
<keyword evidence="1" id="KW-0645">Protease</keyword>
<accession>A0AAD9F431</accession>
<dbReference type="GO" id="GO:0006508">
    <property type="term" value="P:proteolysis"/>
    <property type="evidence" value="ECO:0007669"/>
    <property type="project" value="UniProtKB-KW"/>
</dbReference>
<comment type="caution">
    <text evidence="7">The sequence shown here is derived from an EMBL/GenBank/DDBJ whole genome shotgun (WGS) entry which is preliminary data.</text>
</comment>
<dbReference type="AlphaFoldDB" id="A0AAD9F431"/>
<evidence type="ECO:0000313" key="7">
    <source>
        <dbReference type="EMBL" id="KAK1892023.1"/>
    </source>
</evidence>
<dbReference type="InterPro" id="IPR043504">
    <property type="entry name" value="Peptidase_S1_PA_chymotrypsin"/>
</dbReference>
<dbReference type="SUPFAM" id="SSF50494">
    <property type="entry name" value="Trypsin-like serine proteases"/>
    <property type="match status" value="1"/>
</dbReference>
<dbReference type="PRINTS" id="PR00722">
    <property type="entry name" value="CHYMOTRYPSIN"/>
</dbReference>
<dbReference type="InterPro" id="IPR001314">
    <property type="entry name" value="Peptidase_S1A"/>
</dbReference>
<keyword evidence="3" id="KW-0720">Serine protease</keyword>
<dbReference type="FunFam" id="2.40.10.10:FF:000036">
    <property type="entry name" value="Trypsin beta"/>
    <property type="match status" value="1"/>
</dbReference>
<keyword evidence="4" id="KW-1015">Disulfide bond</keyword>
<dbReference type="PANTHER" id="PTHR24271:SF52">
    <property type="entry name" value="GRANZYME K"/>
    <property type="match status" value="1"/>
</dbReference>
<sequence length="236" mass="25560">MLCPRDFIVFISCVILLIVQSCHGSEIIGGKEVAPHSLPFMALMQSPITKVILGVHSIKGDGKDSRQVRKVKSFPHPCYDATEYINDLMLLKLDKPVKQTKTVKCLPLGDTIKYPAAGTSCLVAGWGKTNNIAKTVSDVLRSVNVTVIDRMECNSPKHYNLKPVITSSQICAGSVVKEVADTCGGDSGGPLLCNGALVGVTSFGKKCGMKKFPGVYAFLSEKQIIWIKKTMKKSEI</sequence>
<dbReference type="PANTHER" id="PTHR24271">
    <property type="entry name" value="KALLIKREIN-RELATED"/>
    <property type="match status" value="1"/>
</dbReference>
<evidence type="ECO:0000256" key="5">
    <source>
        <dbReference type="SAM" id="SignalP"/>
    </source>
</evidence>
<dbReference type="CDD" id="cd00190">
    <property type="entry name" value="Tryp_SPc"/>
    <property type="match status" value="1"/>
</dbReference>
<evidence type="ECO:0000256" key="2">
    <source>
        <dbReference type="ARBA" id="ARBA00022801"/>
    </source>
</evidence>
<evidence type="ECO:0000256" key="4">
    <source>
        <dbReference type="ARBA" id="ARBA00023157"/>
    </source>
</evidence>
<dbReference type="PROSITE" id="PS00135">
    <property type="entry name" value="TRYPSIN_SER"/>
    <property type="match status" value="1"/>
</dbReference>
<evidence type="ECO:0000259" key="6">
    <source>
        <dbReference type="PROSITE" id="PS50240"/>
    </source>
</evidence>
<dbReference type="Gene3D" id="2.40.10.10">
    <property type="entry name" value="Trypsin-like serine proteases"/>
    <property type="match status" value="2"/>
</dbReference>
<dbReference type="EMBL" id="JASDAP010000013">
    <property type="protein sequence ID" value="KAK1892023.1"/>
    <property type="molecule type" value="Genomic_DNA"/>
</dbReference>
<protein>
    <submittedName>
        <fullName evidence="7">Granzyme A</fullName>
    </submittedName>
</protein>
<dbReference type="SMART" id="SM00020">
    <property type="entry name" value="Tryp_SPc"/>
    <property type="match status" value="1"/>
</dbReference>
<keyword evidence="8" id="KW-1185">Reference proteome</keyword>
<feature type="signal peptide" evidence="5">
    <location>
        <begin position="1"/>
        <end position="24"/>
    </location>
</feature>
<dbReference type="Pfam" id="PF00089">
    <property type="entry name" value="Trypsin"/>
    <property type="match status" value="1"/>
</dbReference>
<name>A0AAD9F431_DISEL</name>
<dbReference type="InterPro" id="IPR001254">
    <property type="entry name" value="Trypsin_dom"/>
</dbReference>